<dbReference type="InterPro" id="IPR029058">
    <property type="entry name" value="AB_hydrolase_fold"/>
</dbReference>
<comment type="caution">
    <text evidence="3">The sequence shown here is derived from an EMBL/GenBank/DDBJ whole genome shotgun (WGS) entry which is preliminary data.</text>
</comment>
<sequence>MPSQSESLTLSERFTLVLRVGAAGLHACAAGITYPFASKKLSTLGRDTSRVFIRHLVKRCNIAQLQWLLPSSTKAYLTWIKVEASKQGAPSIPVIDEVKGGAKIHWIGDKTAKKVIFFMHSGGFVLPLNNGHLNLANSFRRYIFDNSQIAVKVAFLEYTLVPHAIYPTQFRQAVEALKHILDLNISPSDIVICGDSAGGLLCFQLLSHLLHPYPSFPVISSDVPFAGILSMSPWLIFDSMAPSYVDNGFDVLIPSQLRYWADTFRNGTLIQNGSSENDGYWAEPRKAPNDWWSGSERVVNNIMLTSGAWEILHDDVQDFGKLLKEVRGDGVDVVEEADGIHIGPTMDSGAHRLPSELTGIITRWVYERLTT</sequence>
<dbReference type="Pfam" id="PF07859">
    <property type="entry name" value="Abhydrolase_3"/>
    <property type="match status" value="1"/>
</dbReference>
<dbReference type="Gene3D" id="3.40.50.1820">
    <property type="entry name" value="alpha/beta hydrolase"/>
    <property type="match status" value="1"/>
</dbReference>
<dbReference type="InterPro" id="IPR050300">
    <property type="entry name" value="GDXG_lipolytic_enzyme"/>
</dbReference>
<dbReference type="EMBL" id="BPWL01000009">
    <property type="protein sequence ID" value="GJJ14097.1"/>
    <property type="molecule type" value="Genomic_DNA"/>
</dbReference>
<evidence type="ECO:0000313" key="3">
    <source>
        <dbReference type="EMBL" id="GJJ14097.1"/>
    </source>
</evidence>
<reference evidence="3" key="1">
    <citation type="submission" date="2021-10" db="EMBL/GenBank/DDBJ databases">
        <title>De novo Genome Assembly of Clathrus columnatus (Basidiomycota, Fungi) Using Illumina and Nanopore Sequence Data.</title>
        <authorList>
            <person name="Ogiso-Tanaka E."/>
            <person name="Itagaki H."/>
            <person name="Hosoya T."/>
            <person name="Hosaka K."/>
        </authorList>
    </citation>
    <scope>NUCLEOTIDE SEQUENCE</scope>
    <source>
        <strain evidence="3">MO-923</strain>
    </source>
</reference>
<dbReference type="PANTHER" id="PTHR48081:SF31">
    <property type="entry name" value="STERYL ACETYL HYDROLASE MUG81-RELATED"/>
    <property type="match status" value="1"/>
</dbReference>
<evidence type="ECO:0000259" key="2">
    <source>
        <dbReference type="Pfam" id="PF07859"/>
    </source>
</evidence>
<keyword evidence="4" id="KW-1185">Reference proteome</keyword>
<accession>A0AAV5AK96</accession>
<evidence type="ECO:0000313" key="4">
    <source>
        <dbReference type="Proteomes" id="UP001050691"/>
    </source>
</evidence>
<gene>
    <name evidence="3" type="ORF">Clacol_008354</name>
</gene>
<protein>
    <recommendedName>
        <fullName evidence="2">Alpha/beta hydrolase fold-3 domain-containing protein</fullName>
    </recommendedName>
</protein>
<keyword evidence="1" id="KW-0378">Hydrolase</keyword>
<dbReference type="GO" id="GO:0016787">
    <property type="term" value="F:hydrolase activity"/>
    <property type="evidence" value="ECO:0007669"/>
    <property type="project" value="UniProtKB-KW"/>
</dbReference>
<organism evidence="3 4">
    <name type="scientific">Clathrus columnatus</name>
    <dbReference type="NCBI Taxonomy" id="1419009"/>
    <lineage>
        <taxon>Eukaryota</taxon>
        <taxon>Fungi</taxon>
        <taxon>Dikarya</taxon>
        <taxon>Basidiomycota</taxon>
        <taxon>Agaricomycotina</taxon>
        <taxon>Agaricomycetes</taxon>
        <taxon>Phallomycetidae</taxon>
        <taxon>Phallales</taxon>
        <taxon>Clathraceae</taxon>
        <taxon>Clathrus</taxon>
    </lineage>
</organism>
<evidence type="ECO:0000256" key="1">
    <source>
        <dbReference type="ARBA" id="ARBA00022801"/>
    </source>
</evidence>
<name>A0AAV5AK96_9AGAM</name>
<dbReference type="InterPro" id="IPR013094">
    <property type="entry name" value="AB_hydrolase_3"/>
</dbReference>
<dbReference type="SUPFAM" id="SSF53474">
    <property type="entry name" value="alpha/beta-Hydrolases"/>
    <property type="match status" value="1"/>
</dbReference>
<feature type="domain" description="Alpha/beta hydrolase fold-3" evidence="2">
    <location>
        <begin position="116"/>
        <end position="341"/>
    </location>
</feature>
<dbReference type="Proteomes" id="UP001050691">
    <property type="component" value="Unassembled WGS sequence"/>
</dbReference>
<dbReference type="AlphaFoldDB" id="A0AAV5AK96"/>
<proteinExistence type="predicted"/>
<dbReference type="PANTHER" id="PTHR48081">
    <property type="entry name" value="AB HYDROLASE SUPERFAMILY PROTEIN C4A8.06C"/>
    <property type="match status" value="1"/>
</dbReference>